<evidence type="ECO:0000259" key="1">
    <source>
        <dbReference type="Pfam" id="PF03159"/>
    </source>
</evidence>
<keyword evidence="2" id="KW-0540">Nuclease</keyword>
<dbReference type="InterPro" id="IPR004859">
    <property type="entry name" value="Xrn1_N"/>
</dbReference>
<dbReference type="Gene3D" id="1.25.40.1050">
    <property type="match status" value="1"/>
</dbReference>
<evidence type="ECO:0000313" key="2">
    <source>
        <dbReference type="EMBL" id="ORE08957.1"/>
    </source>
</evidence>
<name>A0A1X0RA80_RHIZD</name>
<protein>
    <submittedName>
        <fullName evidence="2">Putative 5-3 exonuclease</fullName>
    </submittedName>
</protein>
<dbReference type="AlphaFoldDB" id="A0A1X0RA80"/>
<accession>A0A1X0RA80</accession>
<dbReference type="GO" id="GO:0003723">
    <property type="term" value="F:RNA binding"/>
    <property type="evidence" value="ECO:0007669"/>
    <property type="project" value="TreeGrafter"/>
</dbReference>
<dbReference type="PANTHER" id="PTHR12341">
    <property type="entry name" value="5'-&gt;3' EXORIBONUCLEASE"/>
    <property type="match status" value="1"/>
</dbReference>
<organism evidence="2">
    <name type="scientific">Rhizopus microsporus var. microsporus</name>
    <dbReference type="NCBI Taxonomy" id="86635"/>
    <lineage>
        <taxon>Eukaryota</taxon>
        <taxon>Fungi</taxon>
        <taxon>Fungi incertae sedis</taxon>
        <taxon>Mucoromycota</taxon>
        <taxon>Mucoromycotina</taxon>
        <taxon>Mucoromycetes</taxon>
        <taxon>Mucorales</taxon>
        <taxon>Mucorineae</taxon>
        <taxon>Rhizopodaceae</taxon>
        <taxon>Rhizopus</taxon>
    </lineage>
</organism>
<dbReference type="EMBL" id="KV921881">
    <property type="protein sequence ID" value="ORE08957.1"/>
    <property type="molecule type" value="Genomic_DNA"/>
</dbReference>
<dbReference type="Proteomes" id="UP000242414">
    <property type="component" value="Unassembled WGS sequence"/>
</dbReference>
<dbReference type="VEuPathDB" id="FungiDB:BCV72DRAFT_74678"/>
<sequence length="98" mass="11242">MNQQRSRRFRAAQLAQIEQEANERVAQELAAIGQEHQLKKKEEHFDSNCITPGTPFMAHLATCLRYHIASKQNTDPLWKNVSCHHIIKAAGCLYIRNS</sequence>
<gene>
    <name evidence="2" type="ORF">BCV72DRAFT_74678</name>
</gene>
<proteinExistence type="predicted"/>
<dbReference type="GO" id="GO:0000956">
    <property type="term" value="P:nuclear-transcribed mRNA catabolic process"/>
    <property type="evidence" value="ECO:0007669"/>
    <property type="project" value="TreeGrafter"/>
</dbReference>
<dbReference type="InterPro" id="IPR027073">
    <property type="entry name" value="5_3_exoribonuclease"/>
</dbReference>
<dbReference type="GO" id="GO:0004534">
    <property type="term" value="F:5'-3' RNA exonuclease activity"/>
    <property type="evidence" value="ECO:0007669"/>
    <property type="project" value="TreeGrafter"/>
</dbReference>
<keyword evidence="2" id="KW-0269">Exonuclease</keyword>
<keyword evidence="2" id="KW-0378">Hydrolase</keyword>
<dbReference type="GO" id="GO:0005634">
    <property type="term" value="C:nucleus"/>
    <property type="evidence" value="ECO:0007669"/>
    <property type="project" value="TreeGrafter"/>
</dbReference>
<feature type="domain" description="Xrn1 N-terminal" evidence="1">
    <location>
        <begin position="1"/>
        <end position="82"/>
    </location>
</feature>
<dbReference type="Pfam" id="PF03159">
    <property type="entry name" value="XRN_N"/>
    <property type="match status" value="1"/>
</dbReference>
<dbReference type="PANTHER" id="PTHR12341:SF41">
    <property type="entry name" value="5'-3' EXORIBONUCLEASE 2"/>
    <property type="match status" value="1"/>
</dbReference>
<reference evidence="2" key="1">
    <citation type="journal article" date="2016" name="Proc. Natl. Acad. Sci. U.S.A.">
        <title>Lipid metabolic changes in an early divergent fungus govern the establishment of a mutualistic symbiosis with endobacteria.</title>
        <authorList>
            <person name="Lastovetsky O.A."/>
            <person name="Gaspar M.L."/>
            <person name="Mondo S.J."/>
            <person name="LaButti K.M."/>
            <person name="Sandor L."/>
            <person name="Grigoriev I.V."/>
            <person name="Henry S.A."/>
            <person name="Pawlowska T.E."/>
        </authorList>
    </citation>
    <scope>NUCLEOTIDE SEQUENCE [LARGE SCALE GENOMIC DNA]</scope>
    <source>
        <strain evidence="2">ATCC 52814</strain>
    </source>
</reference>